<feature type="region of interest" description="Disordered" evidence="1">
    <location>
        <begin position="53"/>
        <end position="74"/>
    </location>
</feature>
<protein>
    <submittedName>
        <fullName evidence="3">Uncharacterized protein</fullName>
    </submittedName>
</protein>
<proteinExistence type="predicted"/>
<dbReference type="WBParaSite" id="PSAMB.scaffold3691size17236.g22226.t1">
    <property type="protein sequence ID" value="PSAMB.scaffold3691size17236.g22226.t1"/>
    <property type="gene ID" value="PSAMB.scaffold3691size17236.g22226"/>
</dbReference>
<evidence type="ECO:0000256" key="1">
    <source>
        <dbReference type="SAM" id="MobiDB-lite"/>
    </source>
</evidence>
<dbReference type="Proteomes" id="UP000887566">
    <property type="component" value="Unplaced"/>
</dbReference>
<reference evidence="3" key="1">
    <citation type="submission" date="2022-11" db="UniProtKB">
        <authorList>
            <consortium name="WormBaseParasite"/>
        </authorList>
    </citation>
    <scope>IDENTIFICATION</scope>
</reference>
<feature type="compositionally biased region" description="Polar residues" evidence="1">
    <location>
        <begin position="61"/>
        <end position="74"/>
    </location>
</feature>
<organism evidence="2 3">
    <name type="scientific">Plectus sambesii</name>
    <dbReference type="NCBI Taxonomy" id="2011161"/>
    <lineage>
        <taxon>Eukaryota</taxon>
        <taxon>Metazoa</taxon>
        <taxon>Ecdysozoa</taxon>
        <taxon>Nematoda</taxon>
        <taxon>Chromadorea</taxon>
        <taxon>Plectida</taxon>
        <taxon>Plectina</taxon>
        <taxon>Plectoidea</taxon>
        <taxon>Plectidae</taxon>
        <taxon>Plectus</taxon>
    </lineage>
</organism>
<dbReference type="AlphaFoldDB" id="A0A914WC12"/>
<evidence type="ECO:0000313" key="3">
    <source>
        <dbReference type="WBParaSite" id="PSAMB.scaffold3691size17236.g22226.t1"/>
    </source>
</evidence>
<keyword evidence="2" id="KW-1185">Reference proteome</keyword>
<name>A0A914WC12_9BILA</name>
<evidence type="ECO:0000313" key="2">
    <source>
        <dbReference type="Proteomes" id="UP000887566"/>
    </source>
</evidence>
<accession>A0A914WC12</accession>
<sequence>MLVQLQKTGAAKLTYEQFESGLDEKTRTVDVDLVKSYPGANFCHSLASKEGAPQSAEDCASESSNRTAHQAASP</sequence>